<gene>
    <name evidence="9" type="ORF">AA309_17070</name>
</gene>
<comment type="cofactor">
    <cofactor evidence="7">
        <name>Zn(2+)</name>
        <dbReference type="ChEBI" id="CHEBI:29105"/>
    </cofactor>
    <text evidence="7">Binds 1 zinc ion per subunit.</text>
</comment>
<name>A0A0H1RHM9_9HYPH</name>
<comment type="caution">
    <text evidence="9">The sequence shown here is derived from an EMBL/GenBank/DDBJ whole genome shotgun (WGS) entry which is preliminary data.</text>
</comment>
<proteinExistence type="inferred from homology"/>
<organism evidence="9 10">
    <name type="scientific">Microvirga vignae</name>
    <dbReference type="NCBI Taxonomy" id="1225564"/>
    <lineage>
        <taxon>Bacteria</taxon>
        <taxon>Pseudomonadati</taxon>
        <taxon>Pseudomonadota</taxon>
        <taxon>Alphaproteobacteria</taxon>
        <taxon>Hyphomicrobiales</taxon>
        <taxon>Methylobacteriaceae</taxon>
        <taxon>Microvirga</taxon>
    </lineage>
</organism>
<dbReference type="InterPro" id="IPR045066">
    <property type="entry name" value="Beta_CA_cladeB"/>
</dbReference>
<evidence type="ECO:0000256" key="3">
    <source>
        <dbReference type="ARBA" id="ARBA00022723"/>
    </source>
</evidence>
<dbReference type="Pfam" id="PF00484">
    <property type="entry name" value="Pro_CA"/>
    <property type="match status" value="1"/>
</dbReference>
<dbReference type="GO" id="GO:0008270">
    <property type="term" value="F:zinc ion binding"/>
    <property type="evidence" value="ECO:0007669"/>
    <property type="project" value="UniProtKB-UniRule"/>
</dbReference>
<dbReference type="OrthoDB" id="9797527at2"/>
<keyword evidence="3 7" id="KW-0479">Metal-binding</keyword>
<dbReference type="GO" id="GO:0015976">
    <property type="term" value="P:carbon utilization"/>
    <property type="evidence" value="ECO:0007669"/>
    <property type="project" value="InterPro"/>
</dbReference>
<evidence type="ECO:0000256" key="5">
    <source>
        <dbReference type="ARBA" id="ARBA00023239"/>
    </source>
</evidence>
<dbReference type="PATRIC" id="fig|1225564.3.peg.4517"/>
<evidence type="ECO:0000256" key="8">
    <source>
        <dbReference type="RuleBase" id="RU003956"/>
    </source>
</evidence>
<dbReference type="PROSITE" id="PS00705">
    <property type="entry name" value="PROK_CO2_ANHYDRASE_2"/>
    <property type="match status" value="1"/>
</dbReference>
<keyword evidence="4 7" id="KW-0862">Zinc</keyword>
<dbReference type="RefSeq" id="WP_047190203.1">
    <property type="nucleotide sequence ID" value="NZ_LCYG01000042.1"/>
</dbReference>
<comment type="catalytic activity">
    <reaction evidence="6 8">
        <text>hydrogencarbonate + H(+) = CO2 + H2O</text>
        <dbReference type="Rhea" id="RHEA:10748"/>
        <dbReference type="ChEBI" id="CHEBI:15377"/>
        <dbReference type="ChEBI" id="CHEBI:15378"/>
        <dbReference type="ChEBI" id="CHEBI:16526"/>
        <dbReference type="ChEBI" id="CHEBI:17544"/>
        <dbReference type="EC" id="4.2.1.1"/>
    </reaction>
</comment>
<dbReference type="EC" id="4.2.1.1" evidence="2 8"/>
<dbReference type="SMART" id="SM00947">
    <property type="entry name" value="Pro_CA"/>
    <property type="match status" value="1"/>
</dbReference>
<feature type="binding site" evidence="7">
    <location>
        <position position="44"/>
    </location>
    <ligand>
        <name>Zn(2+)</name>
        <dbReference type="ChEBI" id="CHEBI:29105"/>
    </ligand>
</feature>
<evidence type="ECO:0000256" key="1">
    <source>
        <dbReference type="ARBA" id="ARBA00006217"/>
    </source>
</evidence>
<dbReference type="PANTHER" id="PTHR11002">
    <property type="entry name" value="CARBONIC ANHYDRASE"/>
    <property type="match status" value="1"/>
</dbReference>
<dbReference type="Proteomes" id="UP000035489">
    <property type="component" value="Unassembled WGS sequence"/>
</dbReference>
<keyword evidence="10" id="KW-1185">Reference proteome</keyword>
<comment type="similarity">
    <text evidence="1 8">Belongs to the beta-class carbonic anhydrase family.</text>
</comment>
<reference evidence="9 10" key="1">
    <citation type="submission" date="2015-05" db="EMBL/GenBank/DDBJ databases">
        <title>Draft genome sequence of Microvirga vignae strain BR3299, a novel nitrogen fixing bacteria isolated from Brazil semi-aired region.</title>
        <authorList>
            <person name="Zilli J.E."/>
            <person name="Passos S.R."/>
            <person name="Leite J."/>
            <person name="Baldani J.I."/>
            <person name="Xavier G.R."/>
            <person name="Rumjaneck N.G."/>
            <person name="Simoes-Araujo J.L."/>
        </authorList>
    </citation>
    <scope>NUCLEOTIDE SEQUENCE [LARGE SCALE GENOMIC DNA]</scope>
    <source>
        <strain evidence="9 10">BR3299</strain>
    </source>
</reference>
<feature type="binding site" evidence="7">
    <location>
        <position position="42"/>
    </location>
    <ligand>
        <name>Zn(2+)</name>
        <dbReference type="ChEBI" id="CHEBI:29105"/>
    </ligand>
</feature>
<evidence type="ECO:0000256" key="6">
    <source>
        <dbReference type="ARBA" id="ARBA00048348"/>
    </source>
</evidence>
<evidence type="ECO:0000256" key="4">
    <source>
        <dbReference type="ARBA" id="ARBA00022833"/>
    </source>
</evidence>
<dbReference type="InterPro" id="IPR036874">
    <property type="entry name" value="Carbonic_anhydrase_sf"/>
</dbReference>
<dbReference type="PANTHER" id="PTHR11002:SF76">
    <property type="entry name" value="CARBONIC ANHYDRASE"/>
    <property type="match status" value="1"/>
</dbReference>
<feature type="binding site" evidence="7">
    <location>
        <position position="103"/>
    </location>
    <ligand>
        <name>Zn(2+)</name>
        <dbReference type="ChEBI" id="CHEBI:29105"/>
    </ligand>
</feature>
<dbReference type="AlphaFoldDB" id="A0A0H1RHM9"/>
<evidence type="ECO:0000256" key="7">
    <source>
        <dbReference type="PIRSR" id="PIRSR601765-1"/>
    </source>
</evidence>
<comment type="function">
    <text evidence="8">Reversible hydration of carbon dioxide.</text>
</comment>
<keyword evidence="5 8" id="KW-0456">Lyase</keyword>
<evidence type="ECO:0000256" key="2">
    <source>
        <dbReference type="ARBA" id="ARBA00012925"/>
    </source>
</evidence>
<dbReference type="GO" id="GO:0004089">
    <property type="term" value="F:carbonate dehydratase activity"/>
    <property type="evidence" value="ECO:0007669"/>
    <property type="project" value="UniProtKB-UniRule"/>
</dbReference>
<sequence length="226" mass="24772">MFPQRLTDGYRAFVDERLPRERGRFEALAEKGQSPEVMVIGCCDSRVSPEVIFDASPGELFVVRNVANLVPPFETGGDYHGTSAALEFAVQALRVKHIVVLGHARCGGVRAFADETAPLSPGDFIGRWMSLIKPAGERLGPHNGNLEEYLPRLELAAIENSLKNLMTFPCVRILVERGKLELHGAYFGVATGVLLVRDPETGEFKPVVDNMPERVSIFSARDAGPL</sequence>
<dbReference type="SUPFAM" id="SSF53056">
    <property type="entry name" value="beta-carbonic anhydrase, cab"/>
    <property type="match status" value="1"/>
</dbReference>
<evidence type="ECO:0000313" key="9">
    <source>
        <dbReference type="EMBL" id="KLK92117.1"/>
    </source>
</evidence>
<feature type="binding site" evidence="7">
    <location>
        <position position="106"/>
    </location>
    <ligand>
        <name>Zn(2+)</name>
        <dbReference type="ChEBI" id="CHEBI:29105"/>
    </ligand>
</feature>
<dbReference type="STRING" id="1225564.AA309_17070"/>
<dbReference type="Gene3D" id="3.40.1050.10">
    <property type="entry name" value="Carbonic anhydrase"/>
    <property type="match status" value="1"/>
</dbReference>
<dbReference type="InterPro" id="IPR015892">
    <property type="entry name" value="Carbonic_anhydrase_CS"/>
</dbReference>
<accession>A0A0H1RHM9</accession>
<protein>
    <recommendedName>
        <fullName evidence="2 8">Carbonic anhydrase</fullName>
        <ecNumber evidence="2 8">4.2.1.1</ecNumber>
    </recommendedName>
    <alternativeName>
        <fullName evidence="8">Carbonate dehydratase</fullName>
    </alternativeName>
</protein>
<dbReference type="InterPro" id="IPR001765">
    <property type="entry name" value="Carbonic_anhydrase"/>
</dbReference>
<evidence type="ECO:0000313" key="10">
    <source>
        <dbReference type="Proteomes" id="UP000035489"/>
    </source>
</evidence>
<dbReference type="EMBL" id="LCYG01000042">
    <property type="protein sequence ID" value="KLK92117.1"/>
    <property type="molecule type" value="Genomic_DNA"/>
</dbReference>
<dbReference type="CDD" id="cd00884">
    <property type="entry name" value="beta_CA_cladeB"/>
    <property type="match status" value="1"/>
</dbReference>